<dbReference type="EMBL" id="BDDD01001153">
    <property type="protein sequence ID" value="GAV73819.1"/>
    <property type="molecule type" value="Genomic_DNA"/>
</dbReference>
<dbReference type="InParanoid" id="A0A1Q3C0Y4"/>
<protein>
    <submittedName>
        <fullName evidence="2">Uncharacterized protein</fullName>
    </submittedName>
</protein>
<accession>A0A1Q3C0Y4</accession>
<sequence>EFYSEDDPVGSDVDTSEGEEKKIGIKLNSSSTEDNIAAKTSNSCFIDLDIDDEEATKMNQSSKQVEVSSTPTTKSKKLSKSVVSLNKESLRNTHGLLVQTTISTMLEKFDEKRPPRKTRKSSPSKVFTVSSQLKQTDFKSKTDQSRVQGPRKKGKVIVGKKSGTGASRMNKGYEDEDDDIQDFSSSSQVVSTLTLLG</sequence>
<feature type="compositionally biased region" description="Polar residues" evidence="1">
    <location>
        <begin position="57"/>
        <end position="66"/>
    </location>
</feature>
<proteinExistence type="predicted"/>
<evidence type="ECO:0000256" key="1">
    <source>
        <dbReference type="SAM" id="MobiDB-lite"/>
    </source>
</evidence>
<dbReference type="Proteomes" id="UP000187406">
    <property type="component" value="Unassembled WGS sequence"/>
</dbReference>
<dbReference type="AlphaFoldDB" id="A0A1Q3C0Y4"/>
<feature type="compositionally biased region" description="Acidic residues" evidence="1">
    <location>
        <begin position="1"/>
        <end position="17"/>
    </location>
</feature>
<comment type="caution">
    <text evidence="2">The sequence shown here is derived from an EMBL/GenBank/DDBJ whole genome shotgun (WGS) entry which is preliminary data.</text>
</comment>
<feature type="region of interest" description="Disordered" evidence="1">
    <location>
        <begin position="107"/>
        <end position="180"/>
    </location>
</feature>
<feature type="compositionally biased region" description="Polar residues" evidence="1">
    <location>
        <begin position="123"/>
        <end position="135"/>
    </location>
</feature>
<feature type="region of interest" description="Disordered" evidence="1">
    <location>
        <begin position="56"/>
        <end position="81"/>
    </location>
</feature>
<reference evidence="3" key="1">
    <citation type="submission" date="2016-04" db="EMBL/GenBank/DDBJ databases">
        <title>Cephalotus genome sequencing.</title>
        <authorList>
            <person name="Fukushima K."/>
            <person name="Hasebe M."/>
            <person name="Fang X."/>
        </authorList>
    </citation>
    <scope>NUCLEOTIDE SEQUENCE [LARGE SCALE GENOMIC DNA]</scope>
    <source>
        <strain evidence="3">cv. St1</strain>
    </source>
</reference>
<name>A0A1Q3C0Y4_CEPFO</name>
<feature type="non-terminal residue" evidence="2">
    <location>
        <position position="1"/>
    </location>
</feature>
<keyword evidence="3" id="KW-1185">Reference proteome</keyword>
<evidence type="ECO:0000313" key="3">
    <source>
        <dbReference type="Proteomes" id="UP000187406"/>
    </source>
</evidence>
<evidence type="ECO:0000313" key="2">
    <source>
        <dbReference type="EMBL" id="GAV73819.1"/>
    </source>
</evidence>
<gene>
    <name evidence="2" type="ORF">CFOL_v3_17302</name>
</gene>
<feature type="compositionally biased region" description="Low complexity" evidence="1">
    <location>
        <begin position="156"/>
        <end position="165"/>
    </location>
</feature>
<organism evidence="2 3">
    <name type="scientific">Cephalotus follicularis</name>
    <name type="common">Albany pitcher plant</name>
    <dbReference type="NCBI Taxonomy" id="3775"/>
    <lineage>
        <taxon>Eukaryota</taxon>
        <taxon>Viridiplantae</taxon>
        <taxon>Streptophyta</taxon>
        <taxon>Embryophyta</taxon>
        <taxon>Tracheophyta</taxon>
        <taxon>Spermatophyta</taxon>
        <taxon>Magnoliopsida</taxon>
        <taxon>eudicotyledons</taxon>
        <taxon>Gunneridae</taxon>
        <taxon>Pentapetalae</taxon>
        <taxon>rosids</taxon>
        <taxon>fabids</taxon>
        <taxon>Oxalidales</taxon>
        <taxon>Cephalotaceae</taxon>
        <taxon>Cephalotus</taxon>
    </lineage>
</organism>
<feature type="region of interest" description="Disordered" evidence="1">
    <location>
        <begin position="1"/>
        <end position="26"/>
    </location>
</feature>